<evidence type="ECO:0000313" key="6">
    <source>
        <dbReference type="EMBL" id="MBL0421096.1"/>
    </source>
</evidence>
<feature type="compositionally biased region" description="Basic residues" evidence="3">
    <location>
        <begin position="1"/>
        <end position="17"/>
    </location>
</feature>
<evidence type="ECO:0000259" key="5">
    <source>
        <dbReference type="Pfam" id="PF12551"/>
    </source>
</evidence>
<dbReference type="InterPro" id="IPR022211">
    <property type="entry name" value="PHBC_N"/>
</dbReference>
<feature type="domain" description="Poly-beta-hydroxybutyrate polymerase N-terminal" evidence="5">
    <location>
        <begin position="53"/>
        <end position="93"/>
    </location>
</feature>
<dbReference type="GO" id="GO:0016746">
    <property type="term" value="F:acyltransferase activity"/>
    <property type="evidence" value="ECO:0007669"/>
    <property type="project" value="UniProtKB-KW"/>
</dbReference>
<reference evidence="6" key="1">
    <citation type="submission" date="2021-01" db="EMBL/GenBank/DDBJ databases">
        <title>Ramlibacter sp. strain AW1 16S ribosomal RNA gene Genome sequencing and assembly.</title>
        <authorList>
            <person name="Kang M."/>
        </authorList>
    </citation>
    <scope>NUCLEOTIDE SEQUENCE</scope>
    <source>
        <strain evidence="6">AW1</strain>
    </source>
</reference>
<dbReference type="Pfam" id="PF12551">
    <property type="entry name" value="PHBC_N"/>
    <property type="match status" value="1"/>
</dbReference>
<protein>
    <submittedName>
        <fullName evidence="6">Polyhydroxyalkanoic acid synthase</fullName>
    </submittedName>
</protein>
<dbReference type="EMBL" id="JAEQNA010000004">
    <property type="protein sequence ID" value="MBL0421096.1"/>
    <property type="molecule type" value="Genomic_DNA"/>
</dbReference>
<dbReference type="InterPro" id="IPR029058">
    <property type="entry name" value="AB_hydrolase_fold"/>
</dbReference>
<feature type="region of interest" description="Disordered" evidence="3">
    <location>
        <begin position="1"/>
        <end position="54"/>
    </location>
</feature>
<name>A0A936ZNY6_9BURK</name>
<keyword evidence="2" id="KW-0012">Acyltransferase</keyword>
<evidence type="ECO:0000256" key="3">
    <source>
        <dbReference type="SAM" id="MobiDB-lite"/>
    </source>
</evidence>
<evidence type="ECO:0000313" key="7">
    <source>
        <dbReference type="Proteomes" id="UP000613011"/>
    </source>
</evidence>
<comment type="caution">
    <text evidence="6">The sequence shown here is derived from an EMBL/GenBank/DDBJ whole genome shotgun (WGS) entry which is preliminary data.</text>
</comment>
<gene>
    <name evidence="6" type="ORF">JI739_12125</name>
</gene>
<evidence type="ECO:0000256" key="2">
    <source>
        <dbReference type="ARBA" id="ARBA00023315"/>
    </source>
</evidence>
<evidence type="ECO:0000259" key="4">
    <source>
        <dbReference type="Pfam" id="PF07167"/>
    </source>
</evidence>
<evidence type="ECO:0000256" key="1">
    <source>
        <dbReference type="ARBA" id="ARBA00022679"/>
    </source>
</evidence>
<feature type="domain" description="Poly-beta-hydroxybutyrate polymerase N-terminal" evidence="4">
    <location>
        <begin position="127"/>
        <end position="295"/>
    </location>
</feature>
<dbReference type="Pfam" id="PF07167">
    <property type="entry name" value="PhaC_N"/>
    <property type="match status" value="1"/>
</dbReference>
<dbReference type="SUPFAM" id="SSF53474">
    <property type="entry name" value="alpha/beta-Hydrolases"/>
    <property type="match status" value="1"/>
</dbReference>
<dbReference type="InterPro" id="IPR010941">
    <property type="entry name" value="PhaC_N"/>
</dbReference>
<dbReference type="PANTHER" id="PTHR36837">
    <property type="entry name" value="POLY(3-HYDROXYALKANOATE) POLYMERASE SUBUNIT PHAC"/>
    <property type="match status" value="1"/>
</dbReference>
<dbReference type="GO" id="GO:0042619">
    <property type="term" value="P:poly-hydroxybutyrate biosynthetic process"/>
    <property type="evidence" value="ECO:0007669"/>
    <property type="project" value="InterPro"/>
</dbReference>
<dbReference type="Proteomes" id="UP000613011">
    <property type="component" value="Unassembled WGS sequence"/>
</dbReference>
<dbReference type="InterPro" id="IPR051321">
    <property type="entry name" value="PHA/PHB_synthase"/>
</dbReference>
<proteinExistence type="predicted"/>
<sequence length="620" mass="68121">MPVSPHRRTTAHPRRGSRGSPSRPPAADRASAAEPDRSAPLAAPPREATAHRPEPLDAPLKVAIARMCHGISPSSLAQAYADWLTHLGVSPSKQLGLAAHAWQDSMAWGQFVASALAQGGVPPQPADKRFSAPEWRQPPFNALAQGFLQAQHWWGAASTGVRGVSRHHEELAAFSARQWLDMLSPSNFVATNPQLLRHTAATGGANLVSGWWNWLRDAMAVAGNGRPRGVEAFQPGQAVAITPGKVVMRNHLIELIEYEPTTEQVDREVVLIVPSWIMKYYILDLTPESSLVKYLVDQGHTVLMVSWRNPGSEDAHLGMDDYLHFGALDAFKAARHLHPGRGVHAMGYCLGGTLMAMAAALLSARGEPDLRSLTLLAAQTDFREPGELGLFVDESQIAFLEDVMAEHGYLDGRQMAGAFQLINSKDLVWSKLVHEYLMGAQTPMTPLRAWNADATRMPARMHSEYLRRLYLHNDLAEGRYRVHGEPVLLEDIRVPLFVLATERDHVSPWTSVYEVLRLARASSTFLLTSGGHNAGIVSPPDGPDAHPAAAYRHAAHGPRQSAIEPHRWYERAQVESGSWWPAWEHWLHRHSSGQLPARSPAGIRVDGHPVPAPGSYVHMA</sequence>
<organism evidence="6 7">
    <name type="scientific">Ramlibacter aurantiacus</name>
    <dbReference type="NCBI Taxonomy" id="2801330"/>
    <lineage>
        <taxon>Bacteria</taxon>
        <taxon>Pseudomonadati</taxon>
        <taxon>Pseudomonadota</taxon>
        <taxon>Betaproteobacteria</taxon>
        <taxon>Burkholderiales</taxon>
        <taxon>Comamonadaceae</taxon>
        <taxon>Ramlibacter</taxon>
    </lineage>
</organism>
<accession>A0A936ZNY6</accession>
<keyword evidence="7" id="KW-1185">Reference proteome</keyword>
<dbReference type="PANTHER" id="PTHR36837:SF5">
    <property type="entry name" value="POLY-3-HYDROXYBUTYRATE SYNTHASE"/>
    <property type="match status" value="1"/>
</dbReference>
<dbReference type="Gene3D" id="3.40.50.1820">
    <property type="entry name" value="alpha/beta hydrolase"/>
    <property type="match status" value="1"/>
</dbReference>
<keyword evidence="1" id="KW-0808">Transferase</keyword>
<feature type="compositionally biased region" description="Low complexity" evidence="3">
    <location>
        <begin position="18"/>
        <end position="33"/>
    </location>
</feature>
<dbReference type="AlphaFoldDB" id="A0A936ZNY6"/>